<evidence type="ECO:0000313" key="3">
    <source>
        <dbReference type="Proteomes" id="UP000326924"/>
    </source>
</evidence>
<proteinExistence type="predicted"/>
<dbReference type="Proteomes" id="UP000326924">
    <property type="component" value="Unassembled WGS sequence"/>
</dbReference>
<reference evidence="2 3" key="1">
    <citation type="submission" date="2019-09" db="EMBL/GenBank/DDBJ databases">
        <title>Draft genome of the ectomycorrhizal ascomycete Sphaerosporella brunnea.</title>
        <authorList>
            <consortium name="DOE Joint Genome Institute"/>
            <person name="Benucci G.M."/>
            <person name="Marozzi G."/>
            <person name="Antonielli L."/>
            <person name="Sanchez S."/>
            <person name="Marco P."/>
            <person name="Wang X."/>
            <person name="Falini L.B."/>
            <person name="Barry K."/>
            <person name="Haridas S."/>
            <person name="Lipzen A."/>
            <person name="Labutti K."/>
            <person name="Grigoriev I.V."/>
            <person name="Murat C."/>
            <person name="Martin F."/>
            <person name="Albertini E."/>
            <person name="Donnini D."/>
            <person name="Bonito G."/>
        </authorList>
    </citation>
    <scope>NUCLEOTIDE SEQUENCE [LARGE SCALE GENOMIC DNA]</scope>
    <source>
        <strain evidence="2 3">Sb_GMNB300</strain>
    </source>
</reference>
<feature type="region of interest" description="Disordered" evidence="1">
    <location>
        <begin position="115"/>
        <end position="160"/>
    </location>
</feature>
<evidence type="ECO:0000256" key="1">
    <source>
        <dbReference type="SAM" id="MobiDB-lite"/>
    </source>
</evidence>
<feature type="region of interest" description="Disordered" evidence="1">
    <location>
        <begin position="68"/>
        <end position="102"/>
    </location>
</feature>
<feature type="region of interest" description="Disordered" evidence="1">
    <location>
        <begin position="330"/>
        <end position="366"/>
    </location>
</feature>
<dbReference type="InParanoid" id="A0A5J5EUD5"/>
<accession>A0A5J5EUD5</accession>
<organism evidence="2 3">
    <name type="scientific">Sphaerosporella brunnea</name>
    <dbReference type="NCBI Taxonomy" id="1250544"/>
    <lineage>
        <taxon>Eukaryota</taxon>
        <taxon>Fungi</taxon>
        <taxon>Dikarya</taxon>
        <taxon>Ascomycota</taxon>
        <taxon>Pezizomycotina</taxon>
        <taxon>Pezizomycetes</taxon>
        <taxon>Pezizales</taxon>
        <taxon>Pyronemataceae</taxon>
        <taxon>Sphaerosporella</taxon>
    </lineage>
</organism>
<feature type="compositionally biased region" description="Polar residues" evidence="1">
    <location>
        <begin position="265"/>
        <end position="283"/>
    </location>
</feature>
<dbReference type="AlphaFoldDB" id="A0A5J5EUD5"/>
<dbReference type="EMBL" id="VXIS01000118">
    <property type="protein sequence ID" value="KAA8903366.1"/>
    <property type="molecule type" value="Genomic_DNA"/>
</dbReference>
<name>A0A5J5EUD5_9PEZI</name>
<feature type="region of interest" description="Disordered" evidence="1">
    <location>
        <begin position="243"/>
        <end position="284"/>
    </location>
</feature>
<gene>
    <name evidence="2" type="ORF">FN846DRAFT_908095</name>
</gene>
<feature type="compositionally biased region" description="Basic and acidic residues" evidence="1">
    <location>
        <begin position="93"/>
        <end position="102"/>
    </location>
</feature>
<evidence type="ECO:0000313" key="2">
    <source>
        <dbReference type="EMBL" id="KAA8903366.1"/>
    </source>
</evidence>
<keyword evidence="3" id="KW-1185">Reference proteome</keyword>
<protein>
    <submittedName>
        <fullName evidence="2">Uncharacterized protein</fullName>
    </submittedName>
</protein>
<comment type="caution">
    <text evidence="2">The sequence shown here is derived from an EMBL/GenBank/DDBJ whole genome shotgun (WGS) entry which is preliminary data.</text>
</comment>
<sequence>MERIGFADKKALLTGVKERNQPCSAEEKVQTKSAFVQETARFDKEIAASAGEAVGYERVIKLKKAAVAEDERKSRTDLVSPQRKSRRQSFIHQAERAEEHQFRQQARLFLREAAEKQLRPKGKSGRKLLSPKGERLRELSLPTRKPSPPKRETGTDLASSTTKLIPLSRKAVSTKDEADLGVENGCFAKVGEQETATFAEKKEKKKAAFADYRASFTADKAGNERQTEPKKMVREMVNNDLAGRISEALGPPSKTLLEKAEMSAPDTSGTDNPDTDNTLSTGDAGQIGNRLCSVMGSHDICSDRRVNRHDIQSNGYQAVWCNGKEYAATENEDQDGDIKKDCSNPRRTPAFLTPQGMEPFEYEDPL</sequence>